<comment type="caution">
    <text evidence="4">The sequence shown here is derived from an EMBL/GenBank/DDBJ whole genome shotgun (WGS) entry which is preliminary data.</text>
</comment>
<reference evidence="4 5" key="1">
    <citation type="submission" date="2024-10" db="EMBL/GenBank/DDBJ databases">
        <title>Updated reference genomes for cyclostephanoid diatoms.</title>
        <authorList>
            <person name="Roberts W.R."/>
            <person name="Alverson A.J."/>
        </authorList>
    </citation>
    <scope>NUCLEOTIDE SEQUENCE [LARGE SCALE GENOMIC DNA]</scope>
    <source>
        <strain evidence="4 5">AJA010-31</strain>
    </source>
</reference>
<proteinExistence type="predicted"/>
<organism evidence="4 5">
    <name type="scientific">Cyclotella atomus</name>
    <dbReference type="NCBI Taxonomy" id="382360"/>
    <lineage>
        <taxon>Eukaryota</taxon>
        <taxon>Sar</taxon>
        <taxon>Stramenopiles</taxon>
        <taxon>Ochrophyta</taxon>
        <taxon>Bacillariophyta</taxon>
        <taxon>Coscinodiscophyceae</taxon>
        <taxon>Thalassiosirophycidae</taxon>
        <taxon>Stephanodiscales</taxon>
        <taxon>Stephanodiscaceae</taxon>
        <taxon>Cyclotella</taxon>
    </lineage>
</organism>
<dbReference type="Gene3D" id="2.120.10.30">
    <property type="entry name" value="TolB, C-terminal domain"/>
    <property type="match status" value="1"/>
</dbReference>
<dbReference type="AlphaFoldDB" id="A0ABD3Q1M9"/>
<name>A0ABD3Q1M9_9STRA</name>
<dbReference type="Proteomes" id="UP001530400">
    <property type="component" value="Unassembled WGS sequence"/>
</dbReference>
<dbReference type="PANTHER" id="PTHR42776">
    <property type="entry name" value="SERINE PEPTIDASE S9 FAMILY MEMBER"/>
    <property type="match status" value="1"/>
</dbReference>
<evidence type="ECO:0000313" key="4">
    <source>
        <dbReference type="EMBL" id="KAL3793834.1"/>
    </source>
</evidence>
<dbReference type="GO" id="GO:0008233">
    <property type="term" value="F:peptidase activity"/>
    <property type="evidence" value="ECO:0007669"/>
    <property type="project" value="UniProtKB-ARBA"/>
</dbReference>
<evidence type="ECO:0000313" key="5">
    <source>
        <dbReference type="Proteomes" id="UP001530400"/>
    </source>
</evidence>
<feature type="chain" id="PRO_5044832166" description="Peptidase S9 prolyl oligopeptidase catalytic domain-containing protein" evidence="2">
    <location>
        <begin position="19"/>
        <end position="852"/>
    </location>
</feature>
<keyword evidence="2" id="KW-0732">Signal</keyword>
<evidence type="ECO:0000256" key="2">
    <source>
        <dbReference type="SAM" id="SignalP"/>
    </source>
</evidence>
<dbReference type="SUPFAM" id="SSF53474">
    <property type="entry name" value="alpha/beta-Hydrolases"/>
    <property type="match status" value="1"/>
</dbReference>
<evidence type="ECO:0000256" key="1">
    <source>
        <dbReference type="ARBA" id="ARBA00022801"/>
    </source>
</evidence>
<sequence>MQPISLVALATLPFHAVAFTLPSLHIDLRDPIRYSATKNRRPLTYLQERTTSEELIPLKTLFGNPENTSPLLSPDGKYLAYLAPSDEGVLNIYVRDLDGVAINSSDGKSISWNKSQDRLITNEPKRGIRSVAWAYDNATIFYMQDTDGNEDFHLYAVDITQPSSEDGSPPAARDLTPGVNVKAQNIITNHRYPNEILVGTNERNSKVFDMYRCFYKTGEKYLDTINPGDVIGWKTEDTSFEIRAATVRNAQDSSTTIRVRKSADIIGSDEESTEWRNVFHFPYGEEGGLLDFCPDQTSAYLTSSLGRETTALLKVNVESGEILKEIYSNDRCNVGGVTLDKNTKEIKALTYNYARTERIFYDKELEKIFEFLKANGPDNSEVGVVSRTLDESKWIVNYFKSDGPTLYAIYDKPSQTITQLFVTNPKLLQYKFAPMEDVRIPARDGLELVGYLTRAETEGPSPLILLVHGGPWARDYWGFDARCQWFANRGYSTLKVNFRGSTGYGKTFLHKGDKQWGVGDMQHDLTDAVNWAIDQGIADKDNICIYGGSYGGYACLAGLTFTPDLYKCGVDIVGPSNIKTLLDSIPSYWGPLRNGMLATKLLKIGDVDNDQDFNEMISPLFHVDKIKAPLLIGQGQNDPRVKQAEADQIAFSMQEKGIPVEYVLYPDEGHGFARPENRIDFNLRTDQFLAKHLAGGRAEEFVETDRSTARFPLLERGGIQQINLYVHFGLHPYSYQNCNLPYTYETRHPDRVEDAAIYFFNENLNPPAFLATAFGLLAFATPFDFSLSTPTISIPPTSPPMPTTLVSAFRRVEEAIAELEGTKAVAICTKAKRATKIFMKEFIVLVEMRDFY</sequence>
<dbReference type="EMBL" id="JALLPJ020000379">
    <property type="protein sequence ID" value="KAL3793834.1"/>
    <property type="molecule type" value="Genomic_DNA"/>
</dbReference>
<accession>A0ABD3Q1M9</accession>
<keyword evidence="5" id="KW-1185">Reference proteome</keyword>
<dbReference type="InterPro" id="IPR001375">
    <property type="entry name" value="Peptidase_S9_cat"/>
</dbReference>
<dbReference type="Pfam" id="PF00326">
    <property type="entry name" value="Peptidase_S9"/>
    <property type="match status" value="1"/>
</dbReference>
<evidence type="ECO:0000259" key="3">
    <source>
        <dbReference type="Pfam" id="PF00326"/>
    </source>
</evidence>
<dbReference type="Gene3D" id="3.40.50.1820">
    <property type="entry name" value="alpha/beta hydrolase"/>
    <property type="match status" value="1"/>
</dbReference>
<protein>
    <recommendedName>
        <fullName evidence="3">Peptidase S9 prolyl oligopeptidase catalytic domain-containing protein</fullName>
    </recommendedName>
</protein>
<dbReference type="InterPro" id="IPR011042">
    <property type="entry name" value="6-blade_b-propeller_TolB-like"/>
</dbReference>
<keyword evidence="1" id="KW-0378">Hydrolase</keyword>
<dbReference type="PANTHER" id="PTHR42776:SF27">
    <property type="entry name" value="DIPEPTIDYL PEPTIDASE FAMILY MEMBER 6"/>
    <property type="match status" value="1"/>
</dbReference>
<gene>
    <name evidence="4" type="ORF">ACHAWO_012703</name>
</gene>
<dbReference type="InterPro" id="IPR029058">
    <property type="entry name" value="AB_hydrolase_fold"/>
</dbReference>
<feature type="domain" description="Peptidase S9 prolyl oligopeptidase catalytic" evidence="3">
    <location>
        <begin position="477"/>
        <end position="694"/>
    </location>
</feature>
<feature type="signal peptide" evidence="2">
    <location>
        <begin position="1"/>
        <end position="18"/>
    </location>
</feature>
<dbReference type="SUPFAM" id="SSF82171">
    <property type="entry name" value="DPP6 N-terminal domain-like"/>
    <property type="match status" value="1"/>
</dbReference>